<evidence type="ECO:0000313" key="3">
    <source>
        <dbReference type="EMBL" id="KAG8371807.1"/>
    </source>
</evidence>
<comment type="caution">
    <text evidence="3">The sequence shown here is derived from an EMBL/GenBank/DDBJ whole genome shotgun (WGS) entry which is preliminary data.</text>
</comment>
<dbReference type="InterPro" id="IPR057326">
    <property type="entry name" value="KR_dom"/>
</dbReference>
<dbReference type="Proteomes" id="UP000826271">
    <property type="component" value="Unassembled WGS sequence"/>
</dbReference>
<evidence type="ECO:0000256" key="1">
    <source>
        <dbReference type="SAM" id="MobiDB-lite"/>
    </source>
</evidence>
<proteinExistence type="predicted"/>
<dbReference type="PANTHER" id="PTHR31300">
    <property type="entry name" value="LIPASE"/>
    <property type="match status" value="1"/>
</dbReference>
<evidence type="ECO:0000259" key="2">
    <source>
        <dbReference type="SMART" id="SM00822"/>
    </source>
</evidence>
<dbReference type="Gene3D" id="3.40.50.720">
    <property type="entry name" value="NAD(P)-binding Rossmann-like Domain"/>
    <property type="match status" value="1"/>
</dbReference>
<dbReference type="EMBL" id="WHWC01000012">
    <property type="protein sequence ID" value="KAG8371807.1"/>
    <property type="molecule type" value="Genomic_DNA"/>
</dbReference>
<dbReference type="PRINTS" id="PR00080">
    <property type="entry name" value="SDRFAMILY"/>
</dbReference>
<protein>
    <recommendedName>
        <fullName evidence="2">Ketoreductase domain-containing protein</fullName>
    </recommendedName>
</protein>
<accession>A0AAV6WVX5</accession>
<dbReference type="GO" id="GO:0016616">
    <property type="term" value="F:oxidoreductase activity, acting on the CH-OH group of donors, NAD or NADP as acceptor"/>
    <property type="evidence" value="ECO:0007669"/>
    <property type="project" value="UniProtKB-ARBA"/>
</dbReference>
<dbReference type="SUPFAM" id="SSF51735">
    <property type="entry name" value="NAD(P)-binding Rossmann-fold domains"/>
    <property type="match status" value="1"/>
</dbReference>
<dbReference type="FunFam" id="3.40.50.720:FF:000084">
    <property type="entry name" value="Short-chain dehydrogenase reductase"/>
    <property type="match status" value="1"/>
</dbReference>
<dbReference type="InterPro" id="IPR006873">
    <property type="entry name" value="DUF620"/>
</dbReference>
<name>A0AAV6WVX5_9LAMI</name>
<dbReference type="Pfam" id="PF04788">
    <property type="entry name" value="DUF620"/>
    <property type="match status" value="2"/>
</dbReference>
<dbReference type="InterPro" id="IPR036291">
    <property type="entry name" value="NAD(P)-bd_dom_sf"/>
</dbReference>
<organism evidence="3 4">
    <name type="scientific">Buddleja alternifolia</name>
    <dbReference type="NCBI Taxonomy" id="168488"/>
    <lineage>
        <taxon>Eukaryota</taxon>
        <taxon>Viridiplantae</taxon>
        <taxon>Streptophyta</taxon>
        <taxon>Embryophyta</taxon>
        <taxon>Tracheophyta</taxon>
        <taxon>Spermatophyta</taxon>
        <taxon>Magnoliopsida</taxon>
        <taxon>eudicotyledons</taxon>
        <taxon>Gunneridae</taxon>
        <taxon>Pentapetalae</taxon>
        <taxon>asterids</taxon>
        <taxon>lamiids</taxon>
        <taxon>Lamiales</taxon>
        <taxon>Scrophulariaceae</taxon>
        <taxon>Buddlejeae</taxon>
        <taxon>Buddleja</taxon>
    </lineage>
</organism>
<feature type="domain" description="Ketoreductase" evidence="2">
    <location>
        <begin position="416"/>
        <end position="608"/>
    </location>
</feature>
<dbReference type="Pfam" id="PF13561">
    <property type="entry name" value="adh_short_C2"/>
    <property type="match status" value="1"/>
</dbReference>
<dbReference type="PRINTS" id="PR00081">
    <property type="entry name" value="GDHRDH"/>
</dbReference>
<reference evidence="3" key="1">
    <citation type="submission" date="2019-10" db="EMBL/GenBank/DDBJ databases">
        <authorList>
            <person name="Zhang R."/>
            <person name="Pan Y."/>
            <person name="Wang J."/>
            <person name="Ma R."/>
            <person name="Yu S."/>
        </authorList>
    </citation>
    <scope>NUCLEOTIDE SEQUENCE</scope>
    <source>
        <strain evidence="3">LA-IB0</strain>
        <tissue evidence="3">Leaf</tissue>
    </source>
</reference>
<evidence type="ECO:0000313" key="4">
    <source>
        <dbReference type="Proteomes" id="UP000826271"/>
    </source>
</evidence>
<dbReference type="PANTHER" id="PTHR31300:SF3">
    <property type="entry name" value="GB|AAD30234.1"/>
    <property type="match status" value="1"/>
</dbReference>
<dbReference type="InterPro" id="IPR002347">
    <property type="entry name" value="SDR_fam"/>
</dbReference>
<sequence>MNNRLAPVSEEPIDDEDNSRSTSTNCNNKKKKAAAHTWKHWLTNHFPLLFHKKSDLKVLLSVLGCPLFPLSVHHHPKHPISQVSSSAQYIIAHFTAATGCRKLEGVVKNMYATGKVAMAIVDDHSSNGSTAGPNAGLPQKGCFVIWQMVPNKWSIELVVGGHKVVAGSDGNVAWRHTPWLSAHAAKGGVRPLRRALQAPNSQNEKINVITLSLQGLDPVAISLVFSTAQYMGEKHISGVDCFVLKLSAEHADLAERSDSTAEMIKHVTLGYFSQRSGLLVYLEDSFLTRIQAPGSLPTYWETTMCTKIEDYRAVDGMMIAHSGQSSVIITRFGDNLRAGPGITRMEETYVIDDLAYNVPGLSIDTFIPPQELQKDYPEESSSINIEDREIQNLEKLFIASMAAAHTTTNTLPLKDRVAIVTGASRGIGRAIAIHLRSLGAKLVINYASSSTQADLLASDLNSNAADAVQHPSSPIAIAVNADVSNPDDVKALFDRAQQEFNTPVHILVNCAGVLDPKYPSLANTTVDDWETTFNVNTKGAFLSCREAANRLLRGGGGRIILISTSIVGASLPGYAAYAASKAAVETMAKIVAKELKGSGITVNCVAPGPVATELFYAGKSEEMVQRIVDSCPLGRLGQPNDVAQIIGFLASDAGEWVNGQVIRVNGGFVV</sequence>
<feature type="region of interest" description="Disordered" evidence="1">
    <location>
        <begin position="1"/>
        <end position="30"/>
    </location>
</feature>
<dbReference type="AlphaFoldDB" id="A0AAV6WVX5"/>
<gene>
    <name evidence="3" type="ORF">BUALT_Bualt12G0001600</name>
</gene>
<keyword evidence="4" id="KW-1185">Reference proteome</keyword>
<dbReference type="SMART" id="SM00822">
    <property type="entry name" value="PKS_KR"/>
    <property type="match status" value="1"/>
</dbReference>